<proteinExistence type="predicted"/>
<dbReference type="EMBL" id="JAQNDO010000002">
    <property type="protein sequence ID" value="MDC0750056.1"/>
    <property type="molecule type" value="Genomic_DNA"/>
</dbReference>
<comment type="caution">
    <text evidence="1">The sequence shown here is derived from an EMBL/GenBank/DDBJ whole genome shotgun (WGS) entry which is preliminary data.</text>
</comment>
<sequence>MPNQTKSKNPMRNQVAIRKLVAEIVGCRQGSIVVQADLSGGNHIGINWPESMTADKDRWNTAKAMLEAEYPGFVFYYS</sequence>
<dbReference type="RefSeq" id="WP_271931264.1">
    <property type="nucleotide sequence ID" value="NZ_JAQNDO010000002.1"/>
</dbReference>
<evidence type="ECO:0000313" key="1">
    <source>
        <dbReference type="EMBL" id="MDC0750056.1"/>
    </source>
</evidence>
<keyword evidence="2" id="KW-1185">Reference proteome</keyword>
<dbReference type="Proteomes" id="UP001221411">
    <property type="component" value="Unassembled WGS sequence"/>
</dbReference>
<evidence type="ECO:0000313" key="2">
    <source>
        <dbReference type="Proteomes" id="UP001221411"/>
    </source>
</evidence>
<gene>
    <name evidence="1" type="ORF">POL67_52510</name>
</gene>
<accession>A0ABT5FAA6</accession>
<protein>
    <submittedName>
        <fullName evidence="1">Uncharacterized protein</fullName>
    </submittedName>
</protein>
<reference evidence="1 2" key="1">
    <citation type="submission" date="2022-11" db="EMBL/GenBank/DDBJ databases">
        <title>Minimal conservation of predation-associated metabolite biosynthetic gene clusters underscores biosynthetic potential of Myxococcota including descriptions for ten novel species: Archangium lansinium sp. nov., Myxococcus landrumus sp. nov., Nannocystis bai.</title>
        <authorList>
            <person name="Ahearne A."/>
            <person name="Stevens C."/>
            <person name="Dowd S."/>
        </authorList>
    </citation>
    <scope>NUCLEOTIDE SEQUENCE [LARGE SCALE GENOMIC DNA]</scope>
    <source>
        <strain evidence="1 2">RJM3</strain>
    </source>
</reference>
<organism evidence="1 2">
    <name type="scientific">Polyangium mundeleinium</name>
    <dbReference type="NCBI Taxonomy" id="2995306"/>
    <lineage>
        <taxon>Bacteria</taxon>
        <taxon>Pseudomonadati</taxon>
        <taxon>Myxococcota</taxon>
        <taxon>Polyangia</taxon>
        <taxon>Polyangiales</taxon>
        <taxon>Polyangiaceae</taxon>
        <taxon>Polyangium</taxon>
    </lineage>
</organism>
<name>A0ABT5FAA6_9BACT</name>